<reference evidence="1 2" key="1">
    <citation type="journal article" date="2003" name="Mol. Microbiol.">
        <title>Genome-based analysis of virulence genes in a non-biofilm-forming Staphylococcus epidermidis strain (ATCC 12228).</title>
        <authorList>
            <person name="Zhang Y.Q."/>
            <person name="Ren S.X."/>
            <person name="Li H.L."/>
            <person name="Wang Y.X."/>
            <person name="Fu G."/>
            <person name="Yang J."/>
            <person name="Qin Z.Q."/>
            <person name="Miao Y.G."/>
            <person name="Wang W.Y."/>
            <person name="Chen R.S."/>
            <person name="Shen Y."/>
            <person name="Chen Z."/>
            <person name="Yuan Z.H."/>
            <person name="Zhao G.P."/>
            <person name="Qu D."/>
            <person name="Danchin A."/>
            <person name="Wen Y.M."/>
        </authorList>
    </citation>
    <scope>NUCLEOTIDE SEQUENCE [LARGE SCALE GENOMIC DNA]</scope>
    <source>
        <strain evidence="2">ATCC 12228 / FDA PCI 1200</strain>
    </source>
</reference>
<gene>
    <name evidence="1" type="ordered locus">SE_0661</name>
</gene>
<accession>A0A0H2VH20</accession>
<dbReference type="EMBL" id="AE015929">
    <property type="protein sequence ID" value="AAO04258.1"/>
    <property type="molecule type" value="Genomic_DNA"/>
</dbReference>
<protein>
    <submittedName>
        <fullName evidence="1">Uncharacterized protein</fullName>
    </submittedName>
</protein>
<dbReference type="AlphaFoldDB" id="A0A0H2VH20"/>
<dbReference type="Proteomes" id="UP000001411">
    <property type="component" value="Chromosome"/>
</dbReference>
<organism evidence="1 2">
    <name type="scientific">Staphylococcus epidermidis (strain ATCC 12228 / FDA PCI 1200)</name>
    <dbReference type="NCBI Taxonomy" id="176280"/>
    <lineage>
        <taxon>Bacteria</taxon>
        <taxon>Bacillati</taxon>
        <taxon>Bacillota</taxon>
        <taxon>Bacilli</taxon>
        <taxon>Bacillales</taxon>
        <taxon>Staphylococcaceae</taxon>
        <taxon>Staphylococcus</taxon>
    </lineage>
</organism>
<evidence type="ECO:0000313" key="1">
    <source>
        <dbReference type="EMBL" id="AAO04258.1"/>
    </source>
</evidence>
<sequence>MIMAISAMATAMATIHSKISFFKVYTSSGYLN</sequence>
<name>A0A0H2VH20_STAES</name>
<proteinExistence type="predicted"/>
<dbReference type="KEGG" id="sep:SE_0661"/>
<evidence type="ECO:0000313" key="2">
    <source>
        <dbReference type="Proteomes" id="UP000001411"/>
    </source>
</evidence>
<dbReference type="HOGENOM" id="CLU_3391513_0_0_9"/>